<dbReference type="Pfam" id="PF08904">
    <property type="entry name" value="EipB_like"/>
    <property type="match status" value="1"/>
</dbReference>
<reference evidence="1 2" key="1">
    <citation type="submission" date="2018-02" db="EMBL/GenBank/DDBJ databases">
        <title>Acetobacter orientalis genome.</title>
        <authorList>
            <person name="Nakashima N."/>
            <person name="Tamura T."/>
        </authorList>
    </citation>
    <scope>NUCLEOTIDE SEQUENCE [LARGE SCALE GENOMIC DNA]</scope>
    <source>
        <strain evidence="1 2">FAN1</strain>
    </source>
</reference>
<dbReference type="Proteomes" id="UP000270034">
    <property type="component" value="Chromosome"/>
</dbReference>
<gene>
    <name evidence="1" type="ORF">AcetOrient_orf02112</name>
</gene>
<sequence length="305" mass="33075">MHHHARCSFLAGMTGLPHRLTHGLRPSRPHHTTASAAVRFGKCLALFGFMSAFVAPTTYATPTHDIRLSAQRASYELTLAESSGGTTLSASGHMTYSVHDTCTAWATQQHLDIQSVTRNGGETHLVSDYTTLESKDGHHLAFRTVQKSNNTILQAVSGEATLTPNGGEVHYEKPLRKTLKLQAGTLFPMAHTAAILEAAASGKTEISPLLFDGTAADGAQYTYISTYGWEATPPAPPFALLAHLPTTRVHVAFFNTTPDSMMPDYEIGMRYFANGVSDKLDMDFGDFRMSGTLQHLSIPQAPKKC</sequence>
<dbReference type="AlphaFoldDB" id="A0A2Z5ZH66"/>
<dbReference type="EMBL" id="AP018515">
    <property type="protein sequence ID" value="BBC79756.1"/>
    <property type="molecule type" value="Genomic_DNA"/>
</dbReference>
<proteinExistence type="predicted"/>
<evidence type="ECO:0000313" key="2">
    <source>
        <dbReference type="Proteomes" id="UP000270034"/>
    </source>
</evidence>
<organism evidence="1 2">
    <name type="scientific">Acetobacter orientalis</name>
    <dbReference type="NCBI Taxonomy" id="146474"/>
    <lineage>
        <taxon>Bacteria</taxon>
        <taxon>Pseudomonadati</taxon>
        <taxon>Pseudomonadota</taxon>
        <taxon>Alphaproteobacteria</taxon>
        <taxon>Acetobacterales</taxon>
        <taxon>Acetobacteraceae</taxon>
        <taxon>Acetobacter</taxon>
    </lineage>
</organism>
<dbReference type="InterPro" id="IPR015000">
    <property type="entry name" value="EipB-like"/>
</dbReference>
<protein>
    <submittedName>
        <fullName evidence="1">ATP/GTP-binding site motif A</fullName>
    </submittedName>
</protein>
<name>A0A2Z5ZH66_9PROT</name>
<dbReference type="KEGG" id="aot:AcetOri_orf02112"/>
<evidence type="ECO:0000313" key="1">
    <source>
        <dbReference type="EMBL" id="BBC79756.1"/>
    </source>
</evidence>
<accession>A0A2Z5ZH66</accession>